<proteinExistence type="predicted"/>
<name>A0ABD1SSL1_9LAMI</name>
<comment type="caution">
    <text evidence="2">The sequence shown here is derived from an EMBL/GenBank/DDBJ whole genome shotgun (WGS) entry which is preliminary data.</text>
</comment>
<sequence>MKSLGRKPQSHYTLRKLYKNYQYQKHKQWVTAQMVGHGGDAISVNEVQRLAVQRADRARKELSTKEVPLSVHGGEERDRASADRARRELSTKEAPQREERVESAAI</sequence>
<evidence type="ECO:0000313" key="2">
    <source>
        <dbReference type="EMBL" id="KAL2502794.1"/>
    </source>
</evidence>
<feature type="compositionally biased region" description="Basic and acidic residues" evidence="1">
    <location>
        <begin position="73"/>
        <end position="106"/>
    </location>
</feature>
<keyword evidence="3" id="KW-1185">Reference proteome</keyword>
<gene>
    <name evidence="2" type="ORF">Fot_36642</name>
</gene>
<protein>
    <submittedName>
        <fullName evidence="2">Uncharacterized protein</fullName>
    </submittedName>
</protein>
<accession>A0ABD1SSL1</accession>
<evidence type="ECO:0000313" key="3">
    <source>
        <dbReference type="Proteomes" id="UP001604277"/>
    </source>
</evidence>
<feature type="region of interest" description="Disordered" evidence="1">
    <location>
        <begin position="56"/>
        <end position="106"/>
    </location>
</feature>
<organism evidence="2 3">
    <name type="scientific">Forsythia ovata</name>
    <dbReference type="NCBI Taxonomy" id="205694"/>
    <lineage>
        <taxon>Eukaryota</taxon>
        <taxon>Viridiplantae</taxon>
        <taxon>Streptophyta</taxon>
        <taxon>Embryophyta</taxon>
        <taxon>Tracheophyta</taxon>
        <taxon>Spermatophyta</taxon>
        <taxon>Magnoliopsida</taxon>
        <taxon>eudicotyledons</taxon>
        <taxon>Gunneridae</taxon>
        <taxon>Pentapetalae</taxon>
        <taxon>asterids</taxon>
        <taxon>lamiids</taxon>
        <taxon>Lamiales</taxon>
        <taxon>Oleaceae</taxon>
        <taxon>Forsythieae</taxon>
        <taxon>Forsythia</taxon>
    </lineage>
</organism>
<dbReference type="Proteomes" id="UP001604277">
    <property type="component" value="Unassembled WGS sequence"/>
</dbReference>
<dbReference type="AlphaFoldDB" id="A0ABD1SSL1"/>
<evidence type="ECO:0000256" key="1">
    <source>
        <dbReference type="SAM" id="MobiDB-lite"/>
    </source>
</evidence>
<reference evidence="3" key="1">
    <citation type="submission" date="2024-07" db="EMBL/GenBank/DDBJ databases">
        <title>Two chromosome-level genome assemblies of Korean endemic species Abeliophyllum distichum and Forsythia ovata (Oleaceae).</title>
        <authorList>
            <person name="Jang H."/>
        </authorList>
    </citation>
    <scope>NUCLEOTIDE SEQUENCE [LARGE SCALE GENOMIC DNA]</scope>
</reference>
<dbReference type="EMBL" id="JBFOLJ010000010">
    <property type="protein sequence ID" value="KAL2502794.1"/>
    <property type="molecule type" value="Genomic_DNA"/>
</dbReference>